<keyword evidence="8" id="KW-1185">Reference proteome</keyword>
<sequence length="229" mass="25326">MSRTASQLSVSLEIHLVEALQSLFPVLPSVQQAQLEPYLSTSNRPSSIPYALLQSVSQWARSTTGQQSLQSASQILNPNDYSMIALLAGATTSPGSKFPPYQPSKGAEEIAQDNKRERRAIGIIVNAVFSIVGTGGACWWGSKNTGWKLEWRVLFAFLAAMVVALAEIVLYILWQQRQNTPPQQQKRFIRIKRDISEVDDTLPAPLTLKEKSTAKGLRLRNTKDSGQDD</sequence>
<evidence type="ECO:0000313" key="8">
    <source>
        <dbReference type="Proteomes" id="UP001049176"/>
    </source>
</evidence>
<proteinExistence type="predicted"/>
<dbReference type="GeneID" id="66076490"/>
<evidence type="ECO:0000256" key="3">
    <source>
        <dbReference type="ARBA" id="ARBA00022824"/>
    </source>
</evidence>
<evidence type="ECO:0000256" key="1">
    <source>
        <dbReference type="ARBA" id="ARBA00004477"/>
    </source>
</evidence>
<evidence type="ECO:0000256" key="6">
    <source>
        <dbReference type="SAM" id="Phobius"/>
    </source>
</evidence>
<keyword evidence="3" id="KW-0256">Endoplasmic reticulum</keyword>
<keyword evidence="2 6" id="KW-0812">Transmembrane</keyword>
<dbReference type="OrthoDB" id="3193718at2759"/>
<name>A0A9P7UUW7_9AGAR</name>
<keyword evidence="5 6" id="KW-0472">Membrane</keyword>
<dbReference type="GO" id="GO:0005789">
    <property type="term" value="C:endoplasmic reticulum membrane"/>
    <property type="evidence" value="ECO:0007669"/>
    <property type="project" value="UniProtKB-SubCell"/>
</dbReference>
<dbReference type="InterPro" id="IPR021013">
    <property type="entry name" value="ATPase_Vma12"/>
</dbReference>
<keyword evidence="4 6" id="KW-1133">Transmembrane helix</keyword>
<dbReference type="PANTHER" id="PTHR31394">
    <property type="entry name" value="TRANSMEMBRANE PROTEIN 199"/>
    <property type="match status" value="1"/>
</dbReference>
<protein>
    <submittedName>
        <fullName evidence="7">Uncharacterized protein</fullName>
    </submittedName>
</protein>
<evidence type="ECO:0000313" key="7">
    <source>
        <dbReference type="EMBL" id="KAG7093766.1"/>
    </source>
</evidence>
<gene>
    <name evidence="7" type="ORF">E1B28_007414</name>
</gene>
<organism evidence="7 8">
    <name type="scientific">Marasmius oreades</name>
    <name type="common">fairy-ring Marasmius</name>
    <dbReference type="NCBI Taxonomy" id="181124"/>
    <lineage>
        <taxon>Eukaryota</taxon>
        <taxon>Fungi</taxon>
        <taxon>Dikarya</taxon>
        <taxon>Basidiomycota</taxon>
        <taxon>Agaricomycotina</taxon>
        <taxon>Agaricomycetes</taxon>
        <taxon>Agaricomycetidae</taxon>
        <taxon>Agaricales</taxon>
        <taxon>Marasmiineae</taxon>
        <taxon>Marasmiaceae</taxon>
        <taxon>Marasmius</taxon>
    </lineage>
</organism>
<feature type="transmembrane region" description="Helical" evidence="6">
    <location>
        <begin position="120"/>
        <end position="142"/>
    </location>
</feature>
<evidence type="ECO:0000256" key="5">
    <source>
        <dbReference type="ARBA" id="ARBA00023136"/>
    </source>
</evidence>
<evidence type="ECO:0000256" key="2">
    <source>
        <dbReference type="ARBA" id="ARBA00022692"/>
    </source>
</evidence>
<evidence type="ECO:0000256" key="4">
    <source>
        <dbReference type="ARBA" id="ARBA00022989"/>
    </source>
</evidence>
<dbReference type="Proteomes" id="UP001049176">
    <property type="component" value="Chromosome 4"/>
</dbReference>
<dbReference type="KEGG" id="more:E1B28_007414"/>
<dbReference type="Pfam" id="PF11712">
    <property type="entry name" value="Vma12"/>
    <property type="match status" value="1"/>
</dbReference>
<dbReference type="GO" id="GO:0070072">
    <property type="term" value="P:vacuolar proton-transporting V-type ATPase complex assembly"/>
    <property type="evidence" value="ECO:0007669"/>
    <property type="project" value="InterPro"/>
</dbReference>
<comment type="subcellular location">
    <subcellularLocation>
        <location evidence="1">Endoplasmic reticulum membrane</location>
        <topology evidence="1">Multi-pass membrane protein</topology>
    </subcellularLocation>
</comment>
<comment type="caution">
    <text evidence="7">The sequence shown here is derived from an EMBL/GenBank/DDBJ whole genome shotgun (WGS) entry which is preliminary data.</text>
</comment>
<reference evidence="7" key="1">
    <citation type="journal article" date="2021" name="Genome Biol. Evol.">
        <title>The assembled and annotated genome of the fairy-ring fungus Marasmius oreades.</title>
        <authorList>
            <person name="Hiltunen M."/>
            <person name="Ament-Velasquez S.L."/>
            <person name="Johannesson H."/>
        </authorList>
    </citation>
    <scope>NUCLEOTIDE SEQUENCE</scope>
    <source>
        <strain evidence="7">03SP1</strain>
    </source>
</reference>
<dbReference type="PANTHER" id="PTHR31394:SF1">
    <property type="entry name" value="TRANSMEMBRANE PROTEIN 199"/>
    <property type="match status" value="1"/>
</dbReference>
<accession>A0A9P7UUW7</accession>
<dbReference type="RefSeq" id="XP_043010236.1">
    <property type="nucleotide sequence ID" value="XM_043152150.1"/>
</dbReference>
<dbReference type="AlphaFoldDB" id="A0A9P7UUW7"/>
<feature type="transmembrane region" description="Helical" evidence="6">
    <location>
        <begin position="154"/>
        <end position="174"/>
    </location>
</feature>
<dbReference type="EMBL" id="CM032184">
    <property type="protein sequence ID" value="KAG7093766.1"/>
    <property type="molecule type" value="Genomic_DNA"/>
</dbReference>